<proteinExistence type="predicted"/>
<keyword evidence="1" id="KW-0812">Transmembrane</keyword>
<evidence type="ECO:0000313" key="2">
    <source>
        <dbReference type="EMBL" id="TLX46757.1"/>
    </source>
</evidence>
<name>A0A5R9Q2Z7_9GAMM</name>
<dbReference type="Proteomes" id="UP000309186">
    <property type="component" value="Unassembled WGS sequence"/>
</dbReference>
<evidence type="ECO:0000256" key="1">
    <source>
        <dbReference type="SAM" id="Phobius"/>
    </source>
</evidence>
<reference evidence="2 3" key="1">
    <citation type="submission" date="2018-01" db="EMBL/GenBank/DDBJ databases">
        <title>Co-occurrence of chitin degradation, pigmentation and bioactivity in marine Pseudoalteromonas.</title>
        <authorList>
            <person name="Paulsen S."/>
            <person name="Gram L."/>
            <person name="Machado H."/>
        </authorList>
    </citation>
    <scope>NUCLEOTIDE SEQUENCE [LARGE SCALE GENOMIC DNA]</scope>
    <source>
        <strain evidence="2 3">S3663</strain>
    </source>
</reference>
<dbReference type="EMBL" id="PPSW01000017">
    <property type="protein sequence ID" value="TLX46757.1"/>
    <property type="molecule type" value="Genomic_DNA"/>
</dbReference>
<organism evidence="2 3">
    <name type="scientific">Pseudoalteromonas phenolica</name>
    <dbReference type="NCBI Taxonomy" id="161398"/>
    <lineage>
        <taxon>Bacteria</taxon>
        <taxon>Pseudomonadati</taxon>
        <taxon>Pseudomonadota</taxon>
        <taxon>Gammaproteobacteria</taxon>
        <taxon>Alteromonadales</taxon>
        <taxon>Pseudoalteromonadaceae</taxon>
        <taxon>Pseudoalteromonas</taxon>
    </lineage>
</organism>
<sequence length="61" mass="7112">MSTQIKLANFVPFKIINKALKNELKSSCRGNNFPVANFYILFFAVTLKSMLLNFKLFYFLL</sequence>
<gene>
    <name evidence="2" type="ORF">C1E24_12180</name>
</gene>
<keyword evidence="1" id="KW-0472">Membrane</keyword>
<comment type="caution">
    <text evidence="2">The sequence shown here is derived from an EMBL/GenBank/DDBJ whole genome shotgun (WGS) entry which is preliminary data.</text>
</comment>
<keyword evidence="1" id="KW-1133">Transmembrane helix</keyword>
<dbReference type="AlphaFoldDB" id="A0A5R9Q2Z7"/>
<accession>A0A5R9Q2Z7</accession>
<feature type="transmembrane region" description="Helical" evidence="1">
    <location>
        <begin position="38"/>
        <end position="60"/>
    </location>
</feature>
<protein>
    <submittedName>
        <fullName evidence="2">Uncharacterized protein</fullName>
    </submittedName>
</protein>
<evidence type="ECO:0000313" key="3">
    <source>
        <dbReference type="Proteomes" id="UP000309186"/>
    </source>
</evidence>